<dbReference type="PROSITE" id="PS51257">
    <property type="entry name" value="PROKAR_LIPOPROTEIN"/>
    <property type="match status" value="1"/>
</dbReference>
<dbReference type="PANTHER" id="PTHR34387">
    <property type="entry name" value="SLR1258 PROTEIN"/>
    <property type="match status" value="1"/>
</dbReference>
<dbReference type="Proteomes" id="UP000824115">
    <property type="component" value="Unassembled WGS sequence"/>
</dbReference>
<evidence type="ECO:0000313" key="3">
    <source>
        <dbReference type="Proteomes" id="UP000824115"/>
    </source>
</evidence>
<dbReference type="Gene3D" id="3.30.110.170">
    <property type="entry name" value="Protein of unknown function (DUF541), domain 1"/>
    <property type="match status" value="1"/>
</dbReference>
<name>A0A9D2KAC4_9BACT</name>
<keyword evidence="1" id="KW-0732">Signal</keyword>
<dbReference type="EMBL" id="DXAW01000090">
    <property type="protein sequence ID" value="HIZ85806.1"/>
    <property type="molecule type" value="Genomic_DNA"/>
</dbReference>
<comment type="caution">
    <text evidence="2">The sequence shown here is derived from an EMBL/GenBank/DDBJ whole genome shotgun (WGS) entry which is preliminary data.</text>
</comment>
<evidence type="ECO:0000313" key="2">
    <source>
        <dbReference type="EMBL" id="HIZ85806.1"/>
    </source>
</evidence>
<dbReference type="GO" id="GO:0006974">
    <property type="term" value="P:DNA damage response"/>
    <property type="evidence" value="ECO:0007669"/>
    <property type="project" value="TreeGrafter"/>
</dbReference>
<dbReference type="InterPro" id="IPR007497">
    <property type="entry name" value="SIMPL/DUF541"/>
</dbReference>
<reference evidence="2" key="1">
    <citation type="journal article" date="2021" name="PeerJ">
        <title>Extensive microbial diversity within the chicken gut microbiome revealed by metagenomics and culture.</title>
        <authorList>
            <person name="Gilroy R."/>
            <person name="Ravi A."/>
            <person name="Getino M."/>
            <person name="Pursley I."/>
            <person name="Horton D.L."/>
            <person name="Alikhan N.F."/>
            <person name="Baker D."/>
            <person name="Gharbi K."/>
            <person name="Hall N."/>
            <person name="Watson M."/>
            <person name="Adriaenssens E.M."/>
            <person name="Foster-Nyarko E."/>
            <person name="Jarju S."/>
            <person name="Secka A."/>
            <person name="Antonio M."/>
            <person name="Oren A."/>
            <person name="Chaudhuri R.R."/>
            <person name="La Ragione R."/>
            <person name="Hildebrand F."/>
            <person name="Pallen M.J."/>
        </authorList>
    </citation>
    <scope>NUCLEOTIDE SEQUENCE</scope>
    <source>
        <strain evidence="2">Gambia16-554</strain>
    </source>
</reference>
<reference evidence="2" key="2">
    <citation type="submission" date="2021-04" db="EMBL/GenBank/DDBJ databases">
        <authorList>
            <person name="Gilroy R."/>
        </authorList>
    </citation>
    <scope>NUCLEOTIDE SEQUENCE</scope>
    <source>
        <strain evidence="2">Gambia16-554</strain>
    </source>
</reference>
<feature type="chain" id="PRO_5038469515" evidence="1">
    <location>
        <begin position="24"/>
        <end position="251"/>
    </location>
</feature>
<organism evidence="2 3">
    <name type="scientific">Candidatus Coprenecus stercoravium</name>
    <dbReference type="NCBI Taxonomy" id="2840735"/>
    <lineage>
        <taxon>Bacteria</taxon>
        <taxon>Pseudomonadati</taxon>
        <taxon>Bacteroidota</taxon>
        <taxon>Bacteroidia</taxon>
        <taxon>Bacteroidales</taxon>
        <taxon>Rikenellaceae</taxon>
        <taxon>Rikenellaceae incertae sedis</taxon>
        <taxon>Candidatus Coprenecus</taxon>
    </lineage>
</organism>
<dbReference type="InterPro" id="IPR052022">
    <property type="entry name" value="26kDa_periplasmic_antigen"/>
</dbReference>
<dbReference type="Pfam" id="PF04402">
    <property type="entry name" value="SIMPL"/>
    <property type="match status" value="1"/>
</dbReference>
<dbReference type="Gene3D" id="3.30.70.2970">
    <property type="entry name" value="Protein of unknown function (DUF541), domain 2"/>
    <property type="match status" value="1"/>
</dbReference>
<accession>A0A9D2KAC4</accession>
<dbReference type="PANTHER" id="PTHR34387:SF1">
    <property type="entry name" value="PERIPLASMIC IMMUNOGENIC PROTEIN"/>
    <property type="match status" value="1"/>
</dbReference>
<evidence type="ECO:0000256" key="1">
    <source>
        <dbReference type="SAM" id="SignalP"/>
    </source>
</evidence>
<proteinExistence type="predicted"/>
<feature type="signal peptide" evidence="1">
    <location>
        <begin position="1"/>
        <end position="23"/>
    </location>
</feature>
<sequence length="251" mass="27946">MKAVSFIIAATAATVLSCGLLNAQDAPYKDKFRYIEVTGTSEVEIVPDEIHFIIGIKEYFEEEFDGVSKPEDYRTKVRIEAIESQMREALHSIGITDSDIRTQDVGDYWRERGLDFLIGKNLDITLHDFTMIDKIISVIDTKGVSSMRIGEMTHNDILEYQEQGRKDAVLAARHKAEYMADALGEKVGKVLSIIEHGGGTDHYTVVQNSKLRMDGTAFGSAEAAPAASASDAFRTIKYTYSVTCRFALKGW</sequence>
<gene>
    <name evidence="2" type="ORF">IAC04_04895</name>
</gene>
<protein>
    <submittedName>
        <fullName evidence="2">SIMPL domain-containing protein</fullName>
    </submittedName>
</protein>
<dbReference type="AlphaFoldDB" id="A0A9D2KAC4"/>